<dbReference type="PANTHER" id="PTHR43033:SF1">
    <property type="entry name" value="TRNA(ILE)-LYSIDINE SYNTHASE-RELATED"/>
    <property type="match status" value="1"/>
</dbReference>
<accession>A0A3A1Y938</accession>
<keyword evidence="2" id="KW-0819">tRNA processing</keyword>
<dbReference type="GO" id="GO:0008033">
    <property type="term" value="P:tRNA processing"/>
    <property type="evidence" value="ECO:0007669"/>
    <property type="project" value="UniProtKB-KW"/>
</dbReference>
<dbReference type="GO" id="GO:0016879">
    <property type="term" value="F:ligase activity, forming carbon-nitrogen bonds"/>
    <property type="evidence" value="ECO:0007669"/>
    <property type="project" value="InterPro"/>
</dbReference>
<evidence type="ECO:0000313" key="5">
    <source>
        <dbReference type="EMBL" id="RIY34195.1"/>
    </source>
</evidence>
<dbReference type="Proteomes" id="UP000266258">
    <property type="component" value="Unassembled WGS sequence"/>
</dbReference>
<protein>
    <submittedName>
        <fullName evidence="5">Uncharacterized protein</fullName>
    </submittedName>
</protein>
<evidence type="ECO:0000256" key="2">
    <source>
        <dbReference type="ARBA" id="ARBA00022694"/>
    </source>
</evidence>
<dbReference type="InterPro" id="IPR012094">
    <property type="entry name" value="tRNA_Ile_lys_synt"/>
</dbReference>
<keyword evidence="1" id="KW-0436">Ligase</keyword>
<dbReference type="RefSeq" id="WP_119496245.1">
    <property type="nucleotide sequence ID" value="NZ_NRJH01000002.1"/>
</dbReference>
<dbReference type="SUPFAM" id="SSF52402">
    <property type="entry name" value="Adenine nucleotide alpha hydrolases-like"/>
    <property type="match status" value="1"/>
</dbReference>
<sequence>MGFKYYSLQAPPASAHAWQEADFQPSNSFAQQSEELAELLAPAQAYELESLPLNHLINLVSQQSQTFGQDFALDQKAEQALKTLEQAFTALPQKNILVNAHALTLGAYASWLDLQQQEDFVQLLQDYCQLLAQRQLTPASWLKQLQLESKLLSFWGKQALEQELAPLHLEGFSSELTPGIQAWLSSIINCNAQVVEQQYYLALELHSQNPELSLEELQTQAKQLPVHLAISGGKDSLVLYWSVFFSQFLFSLGVKPLALLLKEQKPQLASLSELANLTAYFEQDKASAQHFYQTSQIWQHLWANHLEKISISHVYHGIQQISQNWQIFVQKYGELTQKLLNHCSNLYEQLQELSSYNQYVRLTQGGFSQACKFYDLDSYTRIKEIEFKLNPLSTWEFITPNQNENEFSQRLKLALTHINNTEQQARFYRYGIQYWRLENATHLHRGVLFVAHQLQDLLETFASSMLRLYPYALSFDRDLVDLYAHELQEGKVLPIMRNLNDFTYEPSSQFNPFAGQKQSITIAKTRPLLNLRLEQIEQILASIGTLVVEDPMNQDQSYTRVAVRNTFAKTQGLLEATAQVYNLNQSYTGKQAQANLQLLENFAGFKLAVSPLLESISQQLPYPQSRYLALMHSINLYPHLLKEQIMAWDYHKHLEAKLEPSLGLALVNIWLWLEAKVQLNLAQYQQLLQVMQAPETKAAYFGWHLQRASKDYGVILRHQGHLLLVSNTQLTRFLQTNPPSRLSLFSEQGFASDYSLQGHNELVLQAPERIVFPLKNSFAKQSIIINNNPGTQVKFEVKYLETSSKFSKLLRSRNVPWLWSQFLTAYCQAKG</sequence>
<evidence type="ECO:0000256" key="1">
    <source>
        <dbReference type="ARBA" id="ARBA00022598"/>
    </source>
</evidence>
<reference evidence="5 6" key="1">
    <citation type="submission" date="2017-08" db="EMBL/GenBank/DDBJ databases">
        <title>Reclassification of Bisgaard taxon 37 and 44.</title>
        <authorList>
            <person name="Christensen H."/>
        </authorList>
    </citation>
    <scope>NUCLEOTIDE SEQUENCE [LARGE SCALE GENOMIC DNA]</scope>
    <source>
        <strain evidence="5 6">B96_4</strain>
    </source>
</reference>
<name>A0A3A1Y938_9GAMM</name>
<dbReference type="PANTHER" id="PTHR43033">
    <property type="entry name" value="TRNA(ILE)-LYSIDINE SYNTHASE-RELATED"/>
    <property type="match status" value="1"/>
</dbReference>
<comment type="caution">
    <text evidence="5">The sequence shown here is derived from an EMBL/GenBank/DDBJ whole genome shotgun (WGS) entry which is preliminary data.</text>
</comment>
<keyword evidence="4" id="KW-0067">ATP-binding</keyword>
<organism evidence="5 6">
    <name type="scientific">Psittacicella melopsittaci</name>
    <dbReference type="NCBI Taxonomy" id="2028576"/>
    <lineage>
        <taxon>Bacteria</taxon>
        <taxon>Pseudomonadati</taxon>
        <taxon>Pseudomonadota</taxon>
        <taxon>Gammaproteobacteria</taxon>
        <taxon>Pasteurellales</taxon>
        <taxon>Psittacicellaceae</taxon>
        <taxon>Psittacicella</taxon>
    </lineage>
</organism>
<proteinExistence type="predicted"/>
<dbReference type="GO" id="GO:0005524">
    <property type="term" value="F:ATP binding"/>
    <property type="evidence" value="ECO:0007669"/>
    <property type="project" value="UniProtKB-KW"/>
</dbReference>
<dbReference type="EMBL" id="NRJH01000002">
    <property type="protein sequence ID" value="RIY34195.1"/>
    <property type="molecule type" value="Genomic_DNA"/>
</dbReference>
<keyword evidence="3" id="KW-0547">Nucleotide-binding</keyword>
<evidence type="ECO:0000256" key="3">
    <source>
        <dbReference type="ARBA" id="ARBA00022741"/>
    </source>
</evidence>
<evidence type="ECO:0000256" key="4">
    <source>
        <dbReference type="ARBA" id="ARBA00022840"/>
    </source>
</evidence>
<dbReference type="OrthoDB" id="9807403at2"/>
<evidence type="ECO:0000313" key="6">
    <source>
        <dbReference type="Proteomes" id="UP000266258"/>
    </source>
</evidence>
<dbReference type="InterPro" id="IPR014729">
    <property type="entry name" value="Rossmann-like_a/b/a_fold"/>
</dbReference>
<gene>
    <name evidence="5" type="ORF">CJP74_00115</name>
</gene>
<dbReference type="AlphaFoldDB" id="A0A3A1Y938"/>
<dbReference type="Gene3D" id="3.40.50.620">
    <property type="entry name" value="HUPs"/>
    <property type="match status" value="1"/>
</dbReference>
<keyword evidence="6" id="KW-1185">Reference proteome</keyword>